<protein>
    <submittedName>
        <fullName evidence="1">Uncharacterized protein</fullName>
    </submittedName>
</protein>
<dbReference type="Proteomes" id="UP000682843">
    <property type="component" value="Chromosome"/>
</dbReference>
<sequence length="209" mass="23509">MKKPDSRPDWANDLAAAKQNQQLEVYRESEPIDTSNPYLLHDHLCRNHLFGDLLRFDGIAEACSLGRGGELLRALSPDYVMQFDVPPCSDDSGLSVAIKRHWSNVGRSEVDCGYLQCGESTGIDPIESVIHAIIAERDGDAAGMKDEHSEEGMEKIRLRFAAMEVDELVIEFVKGEWWDRVELHDELRRACSGSSIYSQYLARRIGAEI</sequence>
<dbReference type="EMBL" id="CP036498">
    <property type="protein sequence ID" value="QUS38035.1"/>
    <property type="molecule type" value="Genomic_DNA"/>
</dbReference>
<dbReference type="RefSeq" id="WP_211911566.1">
    <property type="nucleotide sequence ID" value="NZ_CP036498.1"/>
</dbReference>
<gene>
    <name evidence="1" type="ORF">RPMA_03550</name>
</gene>
<accession>A0ABX8A6J8</accession>
<evidence type="ECO:0000313" key="2">
    <source>
        <dbReference type="Proteomes" id="UP000682843"/>
    </source>
</evidence>
<organism evidence="1 2">
    <name type="scientific">Tardiphaga alba</name>
    <dbReference type="NCBI Taxonomy" id="340268"/>
    <lineage>
        <taxon>Bacteria</taxon>
        <taxon>Pseudomonadati</taxon>
        <taxon>Pseudomonadota</taxon>
        <taxon>Alphaproteobacteria</taxon>
        <taxon>Hyphomicrobiales</taxon>
        <taxon>Nitrobacteraceae</taxon>
        <taxon>Tardiphaga</taxon>
    </lineage>
</organism>
<evidence type="ECO:0000313" key="1">
    <source>
        <dbReference type="EMBL" id="QUS38035.1"/>
    </source>
</evidence>
<reference evidence="1 2" key="1">
    <citation type="submission" date="2019-02" db="EMBL/GenBank/DDBJ databases">
        <title>Emended description of the genus Rhodopseudomonas and description of Rhodopseudomonas albus sp. nov., a non-phototrophic, heavy-metal-tolerant bacterium isolated from garden soil.</title>
        <authorList>
            <person name="Bao Z."/>
            <person name="Cao W.W."/>
            <person name="Sato Y."/>
            <person name="Nishizawa T."/>
            <person name="Zhao J."/>
            <person name="Guo Y."/>
            <person name="Ohta H."/>
        </authorList>
    </citation>
    <scope>NUCLEOTIDE SEQUENCE [LARGE SCALE GENOMIC DNA]</scope>
    <source>
        <strain evidence="1 2">SK50-23</strain>
    </source>
</reference>
<name>A0ABX8A6J8_9BRAD</name>
<proteinExistence type="predicted"/>
<keyword evidence="2" id="KW-1185">Reference proteome</keyword>